<keyword evidence="4" id="KW-1185">Reference proteome</keyword>
<feature type="transmembrane region" description="Helical" evidence="1">
    <location>
        <begin position="43"/>
        <end position="64"/>
    </location>
</feature>
<reference evidence="3 4" key="1">
    <citation type="submission" date="2018-10" db="EMBL/GenBank/DDBJ databases">
        <title>Genomic Encyclopedia of Archaeal and Bacterial Type Strains, Phase II (KMG-II): from individual species to whole genera.</title>
        <authorList>
            <person name="Goeker M."/>
        </authorList>
    </citation>
    <scope>NUCLEOTIDE SEQUENCE [LARGE SCALE GENOMIC DNA]</scope>
    <source>
        <strain evidence="3 4">DSM 25217</strain>
    </source>
</reference>
<dbReference type="CDD" id="cd03510">
    <property type="entry name" value="Rhizobitoxine-FADS-like"/>
    <property type="match status" value="1"/>
</dbReference>
<dbReference type="OrthoDB" id="9792534at2"/>
<dbReference type="InParanoid" id="A0A3M0CTT9"/>
<dbReference type="AlphaFoldDB" id="A0A3M0CTT9"/>
<dbReference type="PANTHER" id="PTHR12879:SF8">
    <property type="entry name" value="SPHINGOLIPID DELTA(4)-DESATURASE DES1"/>
    <property type="match status" value="1"/>
</dbReference>
<evidence type="ECO:0000256" key="1">
    <source>
        <dbReference type="SAM" id="Phobius"/>
    </source>
</evidence>
<feature type="transmembrane region" description="Helical" evidence="1">
    <location>
        <begin position="216"/>
        <end position="234"/>
    </location>
</feature>
<feature type="domain" description="Fatty acid desaturase" evidence="2">
    <location>
        <begin position="70"/>
        <end position="297"/>
    </location>
</feature>
<name>A0A3M0CTT9_9PROT</name>
<comment type="caution">
    <text evidence="3">The sequence shown here is derived from an EMBL/GenBank/DDBJ whole genome shotgun (WGS) entry which is preliminary data.</text>
</comment>
<dbReference type="InterPro" id="IPR005804">
    <property type="entry name" value="FA_desaturase_dom"/>
</dbReference>
<evidence type="ECO:0000313" key="3">
    <source>
        <dbReference type="EMBL" id="RMB12507.1"/>
    </source>
</evidence>
<dbReference type="Pfam" id="PF00487">
    <property type="entry name" value="FA_desaturase"/>
    <property type="match status" value="1"/>
</dbReference>
<dbReference type="EMBL" id="REFR01000009">
    <property type="protein sequence ID" value="RMB12507.1"/>
    <property type="molecule type" value="Genomic_DNA"/>
</dbReference>
<protein>
    <submittedName>
        <fullName evidence="3">Fatty acid desaturase</fullName>
    </submittedName>
</protein>
<evidence type="ECO:0000259" key="2">
    <source>
        <dbReference type="Pfam" id="PF00487"/>
    </source>
</evidence>
<dbReference type="GO" id="GO:0046513">
    <property type="term" value="P:ceramide biosynthetic process"/>
    <property type="evidence" value="ECO:0007669"/>
    <property type="project" value="TreeGrafter"/>
</dbReference>
<evidence type="ECO:0000313" key="4">
    <source>
        <dbReference type="Proteomes" id="UP000271227"/>
    </source>
</evidence>
<feature type="transmembrane region" description="Helical" evidence="1">
    <location>
        <begin position="193"/>
        <end position="210"/>
    </location>
</feature>
<dbReference type="RefSeq" id="WP_121937671.1">
    <property type="nucleotide sequence ID" value="NZ_REFR01000009.1"/>
</dbReference>
<proteinExistence type="predicted"/>
<dbReference type="GO" id="GO:0016020">
    <property type="term" value="C:membrane"/>
    <property type="evidence" value="ECO:0007669"/>
    <property type="project" value="GOC"/>
</dbReference>
<keyword evidence="1" id="KW-0472">Membrane</keyword>
<keyword evidence="1" id="KW-0812">Transmembrane</keyword>
<sequence>MSVQSVGAGHGQAGSTMWAKIKPSDILDQQESHDLRQRSDAKGAWLVAHCWGVIAAAILLYGVFPNVFTFLFGLAVVGGRQLGLAILMHEGSHGMLFRTKVLNERITQWLTGWPIFINLYEYRKRHMAHHRYTRTDRDPENYLYTPFPVSRPSLMRKFLRDLTGIVFLRLQVGLLRMTWGEPAGRLRRFRENYGGPLLVNALMAGGFAALGRMDLYLLMWLLPFATTFQLFLRIRNIAEHSTMPDLTHPLKNSRTTLANWLERATVAPYWVNYHIEHHMVPFVPCYRLKDVHRIMLAKGFGADMEIRRGYLEVLRLNSRPQTQAA</sequence>
<accession>A0A3M0CTT9</accession>
<gene>
    <name evidence="3" type="ORF">BXY39_1005</name>
</gene>
<organism evidence="3 4">
    <name type="scientific">Eilatimonas milleporae</name>
    <dbReference type="NCBI Taxonomy" id="911205"/>
    <lineage>
        <taxon>Bacteria</taxon>
        <taxon>Pseudomonadati</taxon>
        <taxon>Pseudomonadota</taxon>
        <taxon>Alphaproteobacteria</taxon>
        <taxon>Kordiimonadales</taxon>
        <taxon>Kordiimonadaceae</taxon>
        <taxon>Eilatimonas</taxon>
    </lineage>
</organism>
<dbReference type="PANTHER" id="PTHR12879">
    <property type="entry name" value="SPHINGOLIPID DELTA 4 DESATURASE/C-4 HYDROXYLASE PROTEIN DES2"/>
    <property type="match status" value="1"/>
</dbReference>
<keyword evidence="1" id="KW-1133">Transmembrane helix</keyword>
<dbReference type="Proteomes" id="UP000271227">
    <property type="component" value="Unassembled WGS sequence"/>
</dbReference>
<dbReference type="GO" id="GO:0042284">
    <property type="term" value="F:sphingolipid delta-4 desaturase activity"/>
    <property type="evidence" value="ECO:0007669"/>
    <property type="project" value="TreeGrafter"/>
</dbReference>